<feature type="transmembrane region" description="Helical" evidence="1">
    <location>
        <begin position="91"/>
        <end position="118"/>
    </location>
</feature>
<evidence type="ECO:0000313" key="3">
    <source>
        <dbReference type="Proteomes" id="UP000198312"/>
    </source>
</evidence>
<protein>
    <recommendedName>
        <fullName evidence="4">Yip1 domain-containing protein</fullName>
    </recommendedName>
</protein>
<keyword evidence="3" id="KW-1185">Reference proteome</keyword>
<keyword evidence="1" id="KW-0472">Membrane</keyword>
<reference evidence="2 3" key="1">
    <citation type="submission" date="2017-07" db="EMBL/GenBank/DDBJ databases">
        <title>Virgibacillus sp. LM2416.</title>
        <authorList>
            <person name="Tak E.J."/>
            <person name="Bae J.-W."/>
        </authorList>
    </citation>
    <scope>NUCLEOTIDE SEQUENCE [LARGE SCALE GENOMIC DNA]</scope>
    <source>
        <strain evidence="2 3">LM2416</strain>
    </source>
</reference>
<evidence type="ECO:0000256" key="1">
    <source>
        <dbReference type="SAM" id="Phobius"/>
    </source>
</evidence>
<name>A0A220U3Y3_9BACI</name>
<sequence length="215" mass="24556">MDNENNNAYKVEKERNNKTNFDFGKSITETKGILKDAIIRPHSVVKSNHIIGIETSALILFLLSIIIGLCNFLFFKFGFDGLMSMFTEIGIMFFITGTLSWIITFAVGYLSLYALLAFFGNAKFSHHELLTKYAVVNIPFAAIFCLVILFFGFLMIDLFVITYFFAIMLYGVIHIYLFLVHINKPKFDLYWTMAGYLLILTVVTYMLTGIDLGSF</sequence>
<evidence type="ECO:0008006" key="4">
    <source>
        <dbReference type="Google" id="ProtNLM"/>
    </source>
</evidence>
<gene>
    <name evidence="2" type="ORF">CFK37_12060</name>
</gene>
<keyword evidence="1" id="KW-0812">Transmembrane</keyword>
<feature type="transmembrane region" description="Helical" evidence="1">
    <location>
        <begin position="189"/>
        <end position="210"/>
    </location>
</feature>
<dbReference type="OrthoDB" id="2704159at2"/>
<feature type="transmembrane region" description="Helical" evidence="1">
    <location>
        <begin position="160"/>
        <end position="182"/>
    </location>
</feature>
<proteinExistence type="predicted"/>
<feature type="transmembrane region" description="Helical" evidence="1">
    <location>
        <begin position="57"/>
        <end position="79"/>
    </location>
</feature>
<dbReference type="RefSeq" id="WP_089062088.1">
    <property type="nucleotide sequence ID" value="NZ_CP022315.1"/>
</dbReference>
<accession>A0A220U3Y3</accession>
<keyword evidence="1" id="KW-1133">Transmembrane helix</keyword>
<dbReference type="KEGG" id="vil:CFK37_12060"/>
<organism evidence="2 3">
    <name type="scientific">Virgibacillus phasianinus</name>
    <dbReference type="NCBI Taxonomy" id="2017483"/>
    <lineage>
        <taxon>Bacteria</taxon>
        <taxon>Bacillati</taxon>
        <taxon>Bacillota</taxon>
        <taxon>Bacilli</taxon>
        <taxon>Bacillales</taxon>
        <taxon>Bacillaceae</taxon>
        <taxon>Virgibacillus</taxon>
    </lineage>
</organism>
<feature type="transmembrane region" description="Helical" evidence="1">
    <location>
        <begin position="130"/>
        <end position="154"/>
    </location>
</feature>
<dbReference type="EMBL" id="CP022315">
    <property type="protein sequence ID" value="ASK62829.1"/>
    <property type="molecule type" value="Genomic_DNA"/>
</dbReference>
<dbReference type="Proteomes" id="UP000198312">
    <property type="component" value="Chromosome"/>
</dbReference>
<evidence type="ECO:0000313" key="2">
    <source>
        <dbReference type="EMBL" id="ASK62829.1"/>
    </source>
</evidence>
<dbReference type="AlphaFoldDB" id="A0A220U3Y3"/>